<dbReference type="PANTHER" id="PTHR30461:SF23">
    <property type="entry name" value="DNA RECOMBINASE-RELATED"/>
    <property type="match status" value="1"/>
</dbReference>
<dbReference type="InterPro" id="IPR036162">
    <property type="entry name" value="Resolvase-like_N_sf"/>
</dbReference>
<dbReference type="GO" id="GO:0000150">
    <property type="term" value="F:DNA strand exchange activity"/>
    <property type="evidence" value="ECO:0007669"/>
    <property type="project" value="InterPro"/>
</dbReference>
<dbReference type="AlphaFoldDB" id="A0A1F6BUM1"/>
<dbReference type="Proteomes" id="UP000179014">
    <property type="component" value="Unassembled WGS sequence"/>
</dbReference>
<dbReference type="GO" id="GO:0003677">
    <property type="term" value="F:DNA binding"/>
    <property type="evidence" value="ECO:0007669"/>
    <property type="project" value="InterPro"/>
</dbReference>
<dbReference type="EMBL" id="MFKN01000035">
    <property type="protein sequence ID" value="OGG40247.1"/>
    <property type="molecule type" value="Genomic_DNA"/>
</dbReference>
<dbReference type="SUPFAM" id="SSF53041">
    <property type="entry name" value="Resolvase-like"/>
    <property type="match status" value="1"/>
</dbReference>
<organism evidence="3 4">
    <name type="scientific">Candidatus Kaiserbacteria bacterium GWA2_50_9</name>
    <dbReference type="NCBI Taxonomy" id="1798474"/>
    <lineage>
        <taxon>Bacteria</taxon>
        <taxon>Candidatus Kaiseribacteriota</taxon>
    </lineage>
</organism>
<dbReference type="SMART" id="SM00857">
    <property type="entry name" value="Resolvase"/>
    <property type="match status" value="1"/>
</dbReference>
<accession>A0A1F6BUM1</accession>
<sequence>MHKYFLYARKSTDVEDKQILSIDAQLAELHTLAKREQLNVVEVFVEKRSAKMPGRPMFGEMMARIQKGEAQGVICWKIDRLARNPVDGTDSVVPATRRHSPYPNARPLALP</sequence>
<protein>
    <recommendedName>
        <fullName evidence="2">Resolvase/invertase-type recombinase catalytic domain-containing protein</fullName>
    </recommendedName>
</protein>
<reference evidence="3 4" key="1">
    <citation type="journal article" date="2016" name="Nat. Commun.">
        <title>Thousands of microbial genomes shed light on interconnected biogeochemical processes in an aquifer system.</title>
        <authorList>
            <person name="Anantharaman K."/>
            <person name="Brown C.T."/>
            <person name="Hug L.A."/>
            <person name="Sharon I."/>
            <person name="Castelle C.J."/>
            <person name="Probst A.J."/>
            <person name="Thomas B.C."/>
            <person name="Singh A."/>
            <person name="Wilkins M.J."/>
            <person name="Karaoz U."/>
            <person name="Brodie E.L."/>
            <person name="Williams K.H."/>
            <person name="Hubbard S.S."/>
            <person name="Banfield J.F."/>
        </authorList>
    </citation>
    <scope>NUCLEOTIDE SEQUENCE [LARGE SCALE GENOMIC DNA]</scope>
</reference>
<evidence type="ECO:0000256" key="1">
    <source>
        <dbReference type="SAM" id="MobiDB-lite"/>
    </source>
</evidence>
<dbReference type="InterPro" id="IPR006119">
    <property type="entry name" value="Resolv_N"/>
</dbReference>
<feature type="region of interest" description="Disordered" evidence="1">
    <location>
        <begin position="85"/>
        <end position="111"/>
    </location>
</feature>
<dbReference type="PROSITE" id="PS51736">
    <property type="entry name" value="RECOMBINASES_3"/>
    <property type="match status" value="1"/>
</dbReference>
<proteinExistence type="predicted"/>
<feature type="domain" description="Resolvase/invertase-type recombinase catalytic" evidence="2">
    <location>
        <begin position="3"/>
        <end position="111"/>
    </location>
</feature>
<evidence type="ECO:0000313" key="3">
    <source>
        <dbReference type="EMBL" id="OGG40247.1"/>
    </source>
</evidence>
<gene>
    <name evidence="3" type="ORF">A2118_03770</name>
</gene>
<evidence type="ECO:0000259" key="2">
    <source>
        <dbReference type="PROSITE" id="PS51736"/>
    </source>
</evidence>
<dbReference type="PANTHER" id="PTHR30461">
    <property type="entry name" value="DNA-INVERTASE FROM LAMBDOID PROPHAGE"/>
    <property type="match status" value="1"/>
</dbReference>
<evidence type="ECO:0000313" key="4">
    <source>
        <dbReference type="Proteomes" id="UP000179014"/>
    </source>
</evidence>
<dbReference type="Pfam" id="PF00239">
    <property type="entry name" value="Resolvase"/>
    <property type="match status" value="1"/>
</dbReference>
<dbReference type="CDD" id="cd00338">
    <property type="entry name" value="Ser_Recombinase"/>
    <property type="match status" value="1"/>
</dbReference>
<dbReference type="InterPro" id="IPR050639">
    <property type="entry name" value="SSR_resolvase"/>
</dbReference>
<dbReference type="Gene3D" id="3.40.50.1390">
    <property type="entry name" value="Resolvase, N-terminal catalytic domain"/>
    <property type="match status" value="1"/>
</dbReference>
<dbReference type="STRING" id="1798474.A2118_03770"/>
<name>A0A1F6BUM1_9BACT</name>
<comment type="caution">
    <text evidence="3">The sequence shown here is derived from an EMBL/GenBank/DDBJ whole genome shotgun (WGS) entry which is preliminary data.</text>
</comment>